<protein>
    <submittedName>
        <fullName evidence="2">Uncharacterized protein</fullName>
    </submittedName>
</protein>
<reference evidence="2" key="1">
    <citation type="submission" date="2016-11" db="UniProtKB">
        <authorList>
            <consortium name="WormBaseParasite"/>
        </authorList>
    </citation>
    <scope>IDENTIFICATION</scope>
</reference>
<name>A0A1I7WK69_HETBA</name>
<proteinExistence type="predicted"/>
<keyword evidence="1" id="KW-1185">Reference proteome</keyword>
<evidence type="ECO:0000313" key="2">
    <source>
        <dbReference type="WBParaSite" id="Hba_05436"/>
    </source>
</evidence>
<organism evidence="1 2">
    <name type="scientific">Heterorhabditis bacteriophora</name>
    <name type="common">Entomopathogenic nematode worm</name>
    <dbReference type="NCBI Taxonomy" id="37862"/>
    <lineage>
        <taxon>Eukaryota</taxon>
        <taxon>Metazoa</taxon>
        <taxon>Ecdysozoa</taxon>
        <taxon>Nematoda</taxon>
        <taxon>Chromadorea</taxon>
        <taxon>Rhabditida</taxon>
        <taxon>Rhabditina</taxon>
        <taxon>Rhabditomorpha</taxon>
        <taxon>Strongyloidea</taxon>
        <taxon>Heterorhabditidae</taxon>
        <taxon>Heterorhabditis</taxon>
    </lineage>
</organism>
<dbReference type="WBParaSite" id="Hba_05436">
    <property type="protein sequence ID" value="Hba_05436"/>
    <property type="gene ID" value="Hba_05436"/>
</dbReference>
<sequence length="34" mass="3862">MRVFCPTVLADIGSDVLKLVILMSMTDNDLRQHE</sequence>
<accession>A0A1I7WK69</accession>
<evidence type="ECO:0000313" key="1">
    <source>
        <dbReference type="Proteomes" id="UP000095283"/>
    </source>
</evidence>
<dbReference type="AlphaFoldDB" id="A0A1I7WK69"/>
<dbReference type="Proteomes" id="UP000095283">
    <property type="component" value="Unplaced"/>
</dbReference>